<evidence type="ECO:0000313" key="4">
    <source>
        <dbReference type="EMBL" id="VDO22925.1"/>
    </source>
</evidence>
<feature type="region of interest" description="Disordered" evidence="3">
    <location>
        <begin position="100"/>
        <end position="121"/>
    </location>
</feature>
<comment type="similarity">
    <text evidence="1">Belongs to the SCO1/2 family.</text>
</comment>
<feature type="binding site" evidence="2">
    <location>
        <position position="53"/>
    </location>
    <ligand>
        <name>Cu cation</name>
        <dbReference type="ChEBI" id="CHEBI:23378"/>
    </ligand>
</feature>
<feature type="region of interest" description="Disordered" evidence="3">
    <location>
        <begin position="166"/>
        <end position="190"/>
    </location>
</feature>
<evidence type="ECO:0000256" key="1">
    <source>
        <dbReference type="ARBA" id="ARBA00010996"/>
    </source>
</evidence>
<keyword evidence="5" id="KW-1185">Reference proteome</keyword>
<dbReference type="GO" id="GO:0046872">
    <property type="term" value="F:metal ion binding"/>
    <property type="evidence" value="ECO:0007669"/>
    <property type="project" value="UniProtKB-KW"/>
</dbReference>
<feature type="compositionally biased region" description="Basic and acidic residues" evidence="3">
    <location>
        <begin position="100"/>
        <end position="113"/>
    </location>
</feature>
<dbReference type="OrthoDB" id="270009at2759"/>
<accession>A0A0N4W3C8</accession>
<protein>
    <submittedName>
        <fullName evidence="6">XRN_N domain-containing protein</fullName>
    </submittedName>
</protein>
<keyword evidence="2" id="KW-0479">Metal-binding</keyword>
<dbReference type="EMBL" id="UZAF01016197">
    <property type="protein sequence ID" value="VDO22925.1"/>
    <property type="molecule type" value="Genomic_DNA"/>
</dbReference>
<proteinExistence type="inferred from homology"/>
<evidence type="ECO:0000313" key="5">
    <source>
        <dbReference type="Proteomes" id="UP000268014"/>
    </source>
</evidence>
<evidence type="ECO:0000256" key="2">
    <source>
        <dbReference type="PIRSR" id="PIRSR603782-1"/>
    </source>
</evidence>
<reference evidence="4 5" key="2">
    <citation type="submission" date="2018-11" db="EMBL/GenBank/DDBJ databases">
        <authorList>
            <consortium name="Pathogen Informatics"/>
        </authorList>
    </citation>
    <scope>NUCLEOTIDE SEQUENCE [LARGE SCALE GENOMIC DNA]</scope>
    <source>
        <strain evidence="4 5">MHpl1</strain>
    </source>
</reference>
<dbReference type="STRING" id="6290.A0A0N4W3C8"/>
<dbReference type="Gene3D" id="3.40.30.10">
    <property type="entry name" value="Glutaredoxin"/>
    <property type="match status" value="1"/>
</dbReference>
<dbReference type="GO" id="GO:0005739">
    <property type="term" value="C:mitochondrion"/>
    <property type="evidence" value="ECO:0007669"/>
    <property type="project" value="GOC"/>
</dbReference>
<dbReference type="PANTHER" id="PTHR12151">
    <property type="entry name" value="ELECTRON TRANSPORT PROTIN SCO1/SENC FAMILY MEMBER"/>
    <property type="match status" value="1"/>
</dbReference>
<evidence type="ECO:0000256" key="3">
    <source>
        <dbReference type="SAM" id="MobiDB-lite"/>
    </source>
</evidence>
<dbReference type="PANTHER" id="PTHR12151:SF5">
    <property type="entry name" value="AT19154P"/>
    <property type="match status" value="1"/>
</dbReference>
<dbReference type="AlphaFoldDB" id="A0A0N4W3C8"/>
<dbReference type="Pfam" id="PF02630">
    <property type="entry name" value="SCO1-SenC"/>
    <property type="match status" value="1"/>
</dbReference>
<reference evidence="6" key="1">
    <citation type="submission" date="2017-02" db="UniProtKB">
        <authorList>
            <consortium name="WormBaseParasite"/>
        </authorList>
    </citation>
    <scope>IDENTIFICATION</scope>
</reference>
<feature type="compositionally biased region" description="Polar residues" evidence="3">
    <location>
        <begin position="179"/>
        <end position="190"/>
    </location>
</feature>
<organism evidence="6">
    <name type="scientific">Haemonchus placei</name>
    <name type="common">Barber's pole worm</name>
    <dbReference type="NCBI Taxonomy" id="6290"/>
    <lineage>
        <taxon>Eukaryota</taxon>
        <taxon>Metazoa</taxon>
        <taxon>Ecdysozoa</taxon>
        <taxon>Nematoda</taxon>
        <taxon>Chromadorea</taxon>
        <taxon>Rhabditida</taxon>
        <taxon>Rhabditina</taxon>
        <taxon>Rhabditomorpha</taxon>
        <taxon>Strongyloidea</taxon>
        <taxon>Trichostrongylidae</taxon>
        <taxon>Haemonchus</taxon>
    </lineage>
</organism>
<evidence type="ECO:0000313" key="6">
    <source>
        <dbReference type="WBParaSite" id="HPLM_0000431201-mRNA-1"/>
    </source>
</evidence>
<dbReference type="InterPro" id="IPR003782">
    <property type="entry name" value="SCO1/SenC"/>
</dbReference>
<sequence>MLTKGARLEEREKHLKYLAGKARIGGDRELVNTEGKLEESGDWLLLYFGFTHCPDIFPDEIEKMVKVLGVLQAKPGKEKNPIKPIFISVIQSAIQFRDRTGEQTRENISDHHSQGPRTRKDKHDYIVDQRSSHILSILLGSSMITTVRQITQKTIKYYVKFIQSHTHHPHPKSKENNKRNSSCVQCTHNV</sequence>
<keyword evidence="2" id="KW-0186">Copper</keyword>
<dbReference type="SUPFAM" id="SSF52833">
    <property type="entry name" value="Thioredoxin-like"/>
    <property type="match status" value="1"/>
</dbReference>
<name>A0A0N4W3C8_HAEPC</name>
<dbReference type="WBParaSite" id="HPLM_0000431201-mRNA-1">
    <property type="protein sequence ID" value="HPLM_0000431201-mRNA-1"/>
    <property type="gene ID" value="HPLM_0000431201"/>
</dbReference>
<dbReference type="InterPro" id="IPR036249">
    <property type="entry name" value="Thioredoxin-like_sf"/>
</dbReference>
<dbReference type="Proteomes" id="UP000268014">
    <property type="component" value="Unassembled WGS sequence"/>
</dbReference>
<dbReference type="GO" id="GO:0033617">
    <property type="term" value="P:mitochondrial respiratory chain complex IV assembly"/>
    <property type="evidence" value="ECO:0007669"/>
    <property type="project" value="TreeGrafter"/>
</dbReference>
<gene>
    <name evidence="4" type="ORF">HPLM_LOCUS4304</name>
</gene>